<dbReference type="InterPro" id="IPR036291">
    <property type="entry name" value="NAD(P)-bd_dom_sf"/>
</dbReference>
<dbReference type="Proteomes" id="UP000244223">
    <property type="component" value="Unassembled WGS sequence"/>
</dbReference>
<dbReference type="InterPro" id="IPR002347">
    <property type="entry name" value="SDR_fam"/>
</dbReference>
<dbReference type="NCBIfam" id="NF006123">
    <property type="entry name" value="PRK08267.1"/>
    <property type="match status" value="1"/>
</dbReference>
<dbReference type="Gene3D" id="3.40.50.720">
    <property type="entry name" value="NAD(P)-binding Rossmann-like Domain"/>
    <property type="match status" value="1"/>
</dbReference>
<dbReference type="PANTHER" id="PTHR43391">
    <property type="entry name" value="RETINOL DEHYDROGENASE-RELATED"/>
    <property type="match status" value="1"/>
</dbReference>
<dbReference type="SUPFAM" id="SSF51735">
    <property type="entry name" value="NAD(P)-binding Rossmann-fold domains"/>
    <property type="match status" value="1"/>
</dbReference>
<evidence type="ECO:0000256" key="2">
    <source>
        <dbReference type="ARBA" id="ARBA00023002"/>
    </source>
</evidence>
<dbReference type="GO" id="GO:0016491">
    <property type="term" value="F:oxidoreductase activity"/>
    <property type="evidence" value="ECO:0007669"/>
    <property type="project" value="UniProtKB-KW"/>
</dbReference>
<dbReference type="PRINTS" id="PR00080">
    <property type="entry name" value="SDRFAMILY"/>
</dbReference>
<reference evidence="4 5" key="1">
    <citation type="submission" date="2018-04" db="EMBL/GenBank/DDBJ databases">
        <title>Genomic Encyclopedia of Archaeal and Bacterial Type Strains, Phase II (KMG-II): from individual species to whole genera.</title>
        <authorList>
            <person name="Goeker M."/>
        </authorList>
    </citation>
    <scope>NUCLEOTIDE SEQUENCE [LARGE SCALE GENOMIC DNA]</scope>
    <source>
        <strain evidence="4 5">DSM 5822</strain>
    </source>
</reference>
<organism evidence="4 5">
    <name type="scientific">Agitococcus lubricus</name>
    <dbReference type="NCBI Taxonomy" id="1077255"/>
    <lineage>
        <taxon>Bacteria</taxon>
        <taxon>Pseudomonadati</taxon>
        <taxon>Pseudomonadota</taxon>
        <taxon>Gammaproteobacteria</taxon>
        <taxon>Moraxellales</taxon>
        <taxon>Moraxellaceae</taxon>
        <taxon>Agitococcus</taxon>
    </lineage>
</organism>
<evidence type="ECO:0000313" key="5">
    <source>
        <dbReference type="Proteomes" id="UP000244223"/>
    </source>
</evidence>
<dbReference type="Pfam" id="PF00106">
    <property type="entry name" value="adh_short"/>
    <property type="match status" value="1"/>
</dbReference>
<dbReference type="PANTHER" id="PTHR43391:SF82">
    <property type="entry name" value="OXIDOREDUCTASE SADH-RELATED"/>
    <property type="match status" value="1"/>
</dbReference>
<sequence length="259" mass="28183">MSMPCIFITGAAAGIGAETARLFAQNGWFVGLFDIDETGLHKLQQELGQHVCMTGQLNVADEAQWQKALTAFFSKTGRLDVLLNNAGILASGKCTEIPLKRLHQLIDVNVKGVLNGCYLAYPYLKQTANARIINLCSASALYGQPSLAVYSATKFAVRGLTEALELEWAGDGIRVMDVLPLFVQTSMVTNMDANSIKNMGVSLTAIDVAQTIWQAANYQKRLAKVHWTVGFPTRGFYALSGAAPDFISRTINQFISRKG</sequence>
<protein>
    <submittedName>
        <fullName evidence="4">NADP-dependent 3-hydroxy acid dehydrogenase YdfG</fullName>
    </submittedName>
</protein>
<evidence type="ECO:0000313" key="4">
    <source>
        <dbReference type="EMBL" id="PTQ90452.1"/>
    </source>
</evidence>
<keyword evidence="5" id="KW-1185">Reference proteome</keyword>
<dbReference type="PRINTS" id="PR00081">
    <property type="entry name" value="GDHRDH"/>
</dbReference>
<comment type="similarity">
    <text evidence="1 3">Belongs to the short-chain dehydrogenases/reductases (SDR) family.</text>
</comment>
<dbReference type="EMBL" id="QAON01000003">
    <property type="protein sequence ID" value="PTQ90452.1"/>
    <property type="molecule type" value="Genomic_DNA"/>
</dbReference>
<evidence type="ECO:0000256" key="1">
    <source>
        <dbReference type="ARBA" id="ARBA00006484"/>
    </source>
</evidence>
<comment type="caution">
    <text evidence="4">The sequence shown here is derived from an EMBL/GenBank/DDBJ whole genome shotgun (WGS) entry which is preliminary data.</text>
</comment>
<evidence type="ECO:0000256" key="3">
    <source>
        <dbReference type="RuleBase" id="RU000363"/>
    </source>
</evidence>
<dbReference type="AlphaFoldDB" id="A0A2T5J1Y1"/>
<name>A0A2T5J1Y1_9GAMM</name>
<keyword evidence="2" id="KW-0560">Oxidoreductase</keyword>
<gene>
    <name evidence="4" type="ORF">C8N29_103205</name>
</gene>
<proteinExistence type="inferred from homology"/>
<accession>A0A2T5J1Y1</accession>